<proteinExistence type="inferred from homology"/>
<dbReference type="HAMAP" id="MF_00380">
    <property type="entry name" value="IHF_alpha"/>
    <property type="match status" value="1"/>
</dbReference>
<dbReference type="CDD" id="cd13835">
    <property type="entry name" value="IHF_A"/>
    <property type="match status" value="1"/>
</dbReference>
<dbReference type="GO" id="GO:0005829">
    <property type="term" value="C:cytosol"/>
    <property type="evidence" value="ECO:0007669"/>
    <property type="project" value="TreeGrafter"/>
</dbReference>
<accession>A0A6L2ZPY4</accession>
<dbReference type="InterPro" id="IPR000119">
    <property type="entry name" value="Hist_DNA-bd"/>
</dbReference>
<evidence type="ECO:0000256" key="1">
    <source>
        <dbReference type="ARBA" id="ARBA00010529"/>
    </source>
</evidence>
<dbReference type="GO" id="GO:0006417">
    <property type="term" value="P:regulation of translation"/>
    <property type="evidence" value="ECO:0007669"/>
    <property type="project" value="UniProtKB-UniRule"/>
</dbReference>
<evidence type="ECO:0000256" key="8">
    <source>
        <dbReference type="HAMAP-Rule" id="MF_00380"/>
    </source>
</evidence>
<dbReference type="GO" id="GO:0003677">
    <property type="term" value="F:DNA binding"/>
    <property type="evidence" value="ECO:0007669"/>
    <property type="project" value="UniProtKB-UniRule"/>
</dbReference>
<dbReference type="SMART" id="SM00411">
    <property type="entry name" value="BHL"/>
    <property type="match status" value="1"/>
</dbReference>
<dbReference type="EMBL" id="BLXO01000003">
    <property type="protein sequence ID" value="GFN46311.1"/>
    <property type="molecule type" value="Genomic_DNA"/>
</dbReference>
<keyword evidence="7 8" id="KW-0233">DNA recombination</keyword>
<dbReference type="SUPFAM" id="SSF47729">
    <property type="entry name" value="IHF-like DNA-binding proteins"/>
    <property type="match status" value="1"/>
</dbReference>
<evidence type="ECO:0000256" key="4">
    <source>
        <dbReference type="ARBA" id="ARBA00023015"/>
    </source>
</evidence>
<evidence type="ECO:0000256" key="7">
    <source>
        <dbReference type="ARBA" id="ARBA00023172"/>
    </source>
</evidence>
<reference evidence="11 12" key="1">
    <citation type="submission" date="2020-06" db="EMBL/GenBank/DDBJ databases">
        <title>The genome sequence of Candidatus Regiella insecticola strain Tut.</title>
        <authorList>
            <person name="Nikoh N."/>
            <person name="Tsuchida T."/>
            <person name="Koga R."/>
            <person name="Oshima K."/>
            <person name="Hattori M."/>
            <person name="Fukatsu T."/>
        </authorList>
    </citation>
    <scope>NUCLEOTIDE SEQUENCE [LARGE SCALE GENOMIC DNA]</scope>
    <source>
        <strain evidence="11 12">Tut</strain>
    </source>
</reference>
<evidence type="ECO:0000256" key="5">
    <source>
        <dbReference type="ARBA" id="ARBA00023125"/>
    </source>
</evidence>
<evidence type="ECO:0000313" key="12">
    <source>
        <dbReference type="Proteomes" id="UP000504714"/>
    </source>
</evidence>
<evidence type="ECO:0000256" key="10">
    <source>
        <dbReference type="RuleBase" id="RU004485"/>
    </source>
</evidence>
<dbReference type="Pfam" id="PF00216">
    <property type="entry name" value="Bac_DNA_binding"/>
    <property type="match status" value="1"/>
</dbReference>
<dbReference type="NCBIfam" id="TIGR00987">
    <property type="entry name" value="himA"/>
    <property type="match status" value="1"/>
</dbReference>
<sequence>MALTKDNIAENLTEKLGIDKPAAKQLVESFFDEIRLVLEEEGKLKVSKFGNFVVRDKPQRPGRNPKTGEDIPISARSVVTFKPGHPLKKQVENPSLE</sequence>
<dbReference type="InterPro" id="IPR020816">
    <property type="entry name" value="Histone-like_DNA-bd_CS"/>
</dbReference>
<name>A0A6L2ZPY4_9ENTR</name>
<dbReference type="RefSeq" id="WP_176487997.1">
    <property type="nucleotide sequence ID" value="NZ_BLXO01000003.1"/>
</dbReference>
<dbReference type="InterPro" id="IPR005684">
    <property type="entry name" value="IHF_alpha"/>
</dbReference>
<dbReference type="InterPro" id="IPR010992">
    <property type="entry name" value="IHF-like_DNA-bd_dom_sf"/>
</dbReference>
<evidence type="ECO:0000256" key="2">
    <source>
        <dbReference type="ARBA" id="ARBA00018329"/>
    </source>
</evidence>
<organism evidence="11 12">
    <name type="scientific">Candidatus Regiella insecticola</name>
    <dbReference type="NCBI Taxonomy" id="138073"/>
    <lineage>
        <taxon>Bacteria</taxon>
        <taxon>Pseudomonadati</taxon>
        <taxon>Pseudomonadota</taxon>
        <taxon>Gammaproteobacteria</taxon>
        <taxon>Enterobacterales</taxon>
        <taxon>Enterobacteriaceae</taxon>
        <taxon>aphid secondary symbionts</taxon>
        <taxon>Candidatus Regiella</taxon>
    </lineage>
</organism>
<evidence type="ECO:0000256" key="6">
    <source>
        <dbReference type="ARBA" id="ARBA00023163"/>
    </source>
</evidence>
<dbReference type="GO" id="GO:0009893">
    <property type="term" value="P:positive regulation of metabolic process"/>
    <property type="evidence" value="ECO:0007669"/>
    <property type="project" value="UniProtKB-ARBA"/>
</dbReference>
<dbReference type="NCBIfam" id="NF001401">
    <property type="entry name" value="PRK00285.1"/>
    <property type="match status" value="1"/>
</dbReference>
<comment type="subunit">
    <text evidence="8 10">Heterodimer of an alpha and a beta chain.</text>
</comment>
<dbReference type="Proteomes" id="UP000504714">
    <property type="component" value="Unassembled WGS sequence"/>
</dbReference>
<evidence type="ECO:0000256" key="9">
    <source>
        <dbReference type="RuleBase" id="RU003939"/>
    </source>
</evidence>
<dbReference type="GO" id="GO:0030527">
    <property type="term" value="F:structural constituent of chromatin"/>
    <property type="evidence" value="ECO:0007669"/>
    <property type="project" value="InterPro"/>
</dbReference>
<comment type="similarity">
    <text evidence="1 8 9">Belongs to the bacterial histone-like protein family.</text>
</comment>
<dbReference type="PRINTS" id="PR01727">
    <property type="entry name" value="DNABINDINGHU"/>
</dbReference>
<keyword evidence="6 8" id="KW-0804">Transcription</keyword>
<dbReference type="PROSITE" id="PS00045">
    <property type="entry name" value="HISTONE_LIKE"/>
    <property type="match status" value="1"/>
</dbReference>
<keyword evidence="4 8" id="KW-0805">Transcription regulation</keyword>
<dbReference type="PANTHER" id="PTHR33175">
    <property type="entry name" value="DNA-BINDING PROTEIN HU"/>
    <property type="match status" value="1"/>
</dbReference>
<dbReference type="GO" id="GO:0006310">
    <property type="term" value="P:DNA recombination"/>
    <property type="evidence" value="ECO:0007669"/>
    <property type="project" value="UniProtKB-UniRule"/>
</dbReference>
<dbReference type="AlphaFoldDB" id="A0A6L2ZPY4"/>
<evidence type="ECO:0000256" key="3">
    <source>
        <dbReference type="ARBA" id="ARBA00022845"/>
    </source>
</evidence>
<gene>
    <name evidence="8 11" type="primary">ihfA</name>
    <name evidence="8" type="synonym">himA</name>
    <name evidence="11" type="ORF">RINTU1_18250</name>
</gene>
<comment type="caution">
    <text evidence="11">The sequence shown here is derived from an EMBL/GenBank/DDBJ whole genome shotgun (WGS) entry which is preliminary data.</text>
</comment>
<comment type="function">
    <text evidence="8 10">This protein is one of the two subunits of integration host factor, a specific DNA-binding protein that functions in genetic recombination as well as in transcriptional and translational control.</text>
</comment>
<dbReference type="PANTHER" id="PTHR33175:SF2">
    <property type="entry name" value="INTEGRATION HOST FACTOR SUBUNIT ALPHA"/>
    <property type="match status" value="1"/>
</dbReference>
<protein>
    <recommendedName>
        <fullName evidence="2 8">Integration host factor subunit alpha</fullName>
        <shortName evidence="8">IHF-alpha</shortName>
    </recommendedName>
</protein>
<dbReference type="GO" id="GO:0006355">
    <property type="term" value="P:regulation of DNA-templated transcription"/>
    <property type="evidence" value="ECO:0007669"/>
    <property type="project" value="UniProtKB-UniRule"/>
</dbReference>
<evidence type="ECO:0000313" key="11">
    <source>
        <dbReference type="EMBL" id="GFN46311.1"/>
    </source>
</evidence>
<keyword evidence="3 8" id="KW-0810">Translation regulation</keyword>
<dbReference type="Gene3D" id="4.10.520.10">
    <property type="entry name" value="IHF-like DNA-binding proteins"/>
    <property type="match status" value="1"/>
</dbReference>
<keyword evidence="5 8" id="KW-0238">DNA-binding</keyword>